<dbReference type="InterPro" id="IPR011701">
    <property type="entry name" value="MFS"/>
</dbReference>
<proteinExistence type="inferred from homology"/>
<evidence type="ECO:0000256" key="17">
    <source>
        <dbReference type="SAM" id="Phobius"/>
    </source>
</evidence>
<name>A0A0L0NA09_TOLOC</name>
<dbReference type="PROSITE" id="PS00123">
    <property type="entry name" value="ALKALINE_PHOSPHATASE"/>
    <property type="match status" value="1"/>
</dbReference>
<keyword evidence="20" id="KW-1185">Reference proteome</keyword>
<sequence length="1201" mass="130535">MRGRRISAFFLFLLLVRVRGTSVWVPCCSLRIVHVHLWGVYFAFFYVAAFSRHALNPPLSYPDSLNLLLFLNSIGIICRLVPGYVAHRVGAINIFMPTSIIASALVFCFIAITSPAGLYAWVVFCGIAAAGIQSIFPTALVFLTPDLRLLGVRMGRAGDETAIRGASEEPGHGAVHVSEEANLRIRRASDRRVLPIVCCLYVLSYLDRGNIGNAKTAGAQDALGLDSTQWAWVLNSFYICYVAFEWTTMFWKIFPAHIYVSVLCVCWGAAAMSSGAARNMAELVVTRCFLGVLEATFGSGAPYFLSMLYRRRELGFRMSLLIGMSPLANTFASSLAYGITQIRGSLEPWRLLFIIEGSLTVLFAPVVYFFLIDSPAKAKFLTDEDRMLSIERLQLRDSTAEDGVKWKQVMAGFTDYKNYVHSLIHFCANYSFAALSNFLPTIVKDMGYDPVAAQGLTAPAYFAAFLICVLASYVSDRFGRRGFVVAGTAAMGVVGYGLLAAIRDENRAGARYAGAWLAACGVFPALSINLTWILNNQGGDSKKGAGLAIFLTLGQCSSFISSVVFPQGDAPFYTKGCAIGCGLTGLIVLLALGMHVALSCENRRRDRLYRPVDPGAEVDVTEEGDNHRDFRMPRPAGMVSEEQRPLLRKGAKASSRDDGNTTSTTARNKSRRWSRLREVGVFAWALASTAAVIVLAVWTQHSQQTCSHGSRSAKRNLVFMVSDGMGPASLSLTRSYRQLVDGLPEDDTLVLDRHFWGSSRTRSSNSLVTDSAAGATAFACGKKSYNGAISVLPDYKPCGSVLEAAKRAGYMTGLVVTTDVTDATPACFASHVLGRQMQDDIALQEIGDGVLGRSVDLMLGGGRCHFLPNTTAGSCRRDRVNVAALAQDKHGWSYADSRAGFDALKGGEDARLPMLGLFAPNDVPFELDRRNMNDVYPSLSEMAQTALRALEKATAESDKGFFLMIEGSRIDHAGHINDPAAQVHEVLEYDKAFKVVVDFIGQSKTEGVLVATSDHETGGLATALQEPGHLPVYNWYPQVLANASASCEKLAATLQDYVASQPFYLSHEDLEAWINDELIVSGLGISDATDEELALLAKDPGASINTFAAIISLRAHIGWSTHGHSAVDVNIYSSGGPETDKIRGNVENTDVGKFLSYYLDVDVDKITEELKEKTSKTNLKAIDAESTAVNWGGEYHITEST</sequence>
<evidence type="ECO:0000256" key="10">
    <source>
        <dbReference type="ARBA" id="ARBA00022989"/>
    </source>
</evidence>
<feature type="binding site" evidence="13">
    <location>
        <position position="822"/>
    </location>
    <ligand>
        <name>Mg(2+)</name>
        <dbReference type="ChEBI" id="CHEBI:18420"/>
    </ligand>
</feature>
<dbReference type="Pfam" id="PF07690">
    <property type="entry name" value="MFS_1"/>
    <property type="match status" value="1"/>
</dbReference>
<feature type="transmembrane region" description="Helical" evidence="17">
    <location>
        <begin position="289"/>
        <end position="308"/>
    </location>
</feature>
<feature type="binding site" evidence="13">
    <location>
        <position position="1014"/>
    </location>
    <ligand>
        <name>Zn(2+)</name>
        <dbReference type="ChEBI" id="CHEBI:29105"/>
        <label>2</label>
    </ligand>
</feature>
<evidence type="ECO:0000256" key="12">
    <source>
        <dbReference type="PIRSR" id="PIRSR601952-1"/>
    </source>
</evidence>
<dbReference type="FunFam" id="3.40.720.10:FF:000063">
    <property type="entry name" value="Alkaline phosphatase"/>
    <property type="match status" value="1"/>
</dbReference>
<gene>
    <name evidence="19" type="ORF">TOPH_04478</name>
</gene>
<feature type="transmembrane region" description="Helical" evidence="17">
    <location>
        <begin position="351"/>
        <end position="371"/>
    </location>
</feature>
<feature type="transmembrane region" description="Helical" evidence="17">
    <location>
        <begin position="514"/>
        <end position="534"/>
    </location>
</feature>
<evidence type="ECO:0000256" key="4">
    <source>
        <dbReference type="ARBA" id="ARBA00022448"/>
    </source>
</evidence>
<comment type="similarity">
    <text evidence="2 14">Belongs to the alkaline phosphatase family.</text>
</comment>
<feature type="binding site" evidence="13">
    <location>
        <position position="975"/>
    </location>
    <ligand>
        <name>Zn(2+)</name>
        <dbReference type="ChEBI" id="CHEBI:29105"/>
        <label>2</label>
    </ligand>
</feature>
<dbReference type="InterPro" id="IPR001952">
    <property type="entry name" value="Alkaline_phosphatase"/>
</dbReference>
<feature type="transmembrane region" description="Helical" evidence="17">
    <location>
        <begin position="320"/>
        <end position="339"/>
    </location>
</feature>
<keyword evidence="4" id="KW-0813">Transport</keyword>
<dbReference type="InterPro" id="IPR018299">
    <property type="entry name" value="Alkaline_phosphatase_AS"/>
</dbReference>
<feature type="transmembrane region" description="Helical" evidence="17">
    <location>
        <begin position="119"/>
        <end position="143"/>
    </location>
</feature>
<dbReference type="SMART" id="SM00098">
    <property type="entry name" value="alkPPc"/>
    <property type="match status" value="1"/>
</dbReference>
<dbReference type="GO" id="GO:0016020">
    <property type="term" value="C:membrane"/>
    <property type="evidence" value="ECO:0007669"/>
    <property type="project" value="UniProtKB-SubCell"/>
</dbReference>
<keyword evidence="9 13" id="KW-0460">Magnesium</keyword>
<feature type="transmembrane region" description="Helical" evidence="17">
    <location>
        <begin position="91"/>
        <end position="112"/>
    </location>
</feature>
<organism evidence="19 20">
    <name type="scientific">Tolypocladium ophioglossoides (strain CBS 100239)</name>
    <name type="common">Snaketongue truffleclub</name>
    <name type="synonym">Elaphocordyceps ophioglossoides</name>
    <dbReference type="NCBI Taxonomy" id="1163406"/>
    <lineage>
        <taxon>Eukaryota</taxon>
        <taxon>Fungi</taxon>
        <taxon>Dikarya</taxon>
        <taxon>Ascomycota</taxon>
        <taxon>Pezizomycotina</taxon>
        <taxon>Sordariomycetes</taxon>
        <taxon>Hypocreomycetidae</taxon>
        <taxon>Hypocreales</taxon>
        <taxon>Ophiocordycipitaceae</taxon>
        <taxon>Tolypocladium</taxon>
    </lineage>
</organism>
<dbReference type="PANTHER" id="PTHR43791:SF75">
    <property type="entry name" value="TRANSPORTER, PUTATIVE (AFU_ORTHOLOGUE AFUA_2G00110)-RELATED"/>
    <property type="match status" value="1"/>
</dbReference>
<dbReference type="Pfam" id="PF00245">
    <property type="entry name" value="Alk_phosphatase"/>
    <property type="match status" value="1"/>
</dbReference>
<evidence type="ECO:0000256" key="16">
    <source>
        <dbReference type="SAM" id="MobiDB-lite"/>
    </source>
</evidence>
<dbReference type="AlphaFoldDB" id="A0A0L0NA09"/>
<feature type="transmembrane region" description="Helical" evidence="17">
    <location>
        <begin position="230"/>
        <end position="251"/>
    </location>
</feature>
<dbReference type="Proteomes" id="UP000036947">
    <property type="component" value="Unassembled WGS sequence"/>
</dbReference>
<reference evidence="19 20" key="1">
    <citation type="journal article" date="2015" name="BMC Genomics">
        <title>The genome of the truffle-parasite Tolypocladium ophioglossoides and the evolution of antifungal peptaibiotics.</title>
        <authorList>
            <person name="Quandt C.A."/>
            <person name="Bushley K.E."/>
            <person name="Spatafora J.W."/>
        </authorList>
    </citation>
    <scope>NUCLEOTIDE SEQUENCE [LARGE SCALE GENOMIC DNA]</scope>
    <source>
        <strain evidence="19 20">CBS 100239</strain>
    </source>
</reference>
<dbReference type="CDD" id="cd16012">
    <property type="entry name" value="ALP"/>
    <property type="match status" value="1"/>
</dbReference>
<accession>A0A0L0NA09</accession>
<feature type="binding site" evidence="13">
    <location>
        <position position="824"/>
    </location>
    <ligand>
        <name>Mg(2+)</name>
        <dbReference type="ChEBI" id="CHEBI:18420"/>
    </ligand>
</feature>
<feature type="transmembrane region" description="Helical" evidence="17">
    <location>
        <begin position="419"/>
        <end position="439"/>
    </location>
</feature>
<evidence type="ECO:0000256" key="9">
    <source>
        <dbReference type="ARBA" id="ARBA00022842"/>
    </source>
</evidence>
<feature type="transmembrane region" description="Helical" evidence="17">
    <location>
        <begin position="572"/>
        <end position="598"/>
    </location>
</feature>
<dbReference type="FunFam" id="1.20.1250.20:FF:000018">
    <property type="entry name" value="MFS transporter permease"/>
    <property type="match status" value="1"/>
</dbReference>
<comment type="subcellular location">
    <subcellularLocation>
        <location evidence="1">Membrane</location>
        <topology evidence="1">Multi-pass membrane protein</topology>
    </subcellularLocation>
</comment>
<feature type="binding site" evidence="13">
    <location>
        <position position="1015"/>
    </location>
    <ligand>
        <name>Zn(2+)</name>
        <dbReference type="ChEBI" id="CHEBI:29105"/>
        <label>2</label>
    </ligand>
</feature>
<keyword evidence="11 17" id="KW-0472">Membrane</keyword>
<evidence type="ECO:0000256" key="8">
    <source>
        <dbReference type="ARBA" id="ARBA00022833"/>
    </source>
</evidence>
<dbReference type="Gene3D" id="1.20.1250.20">
    <property type="entry name" value="MFS general substrate transporter like domains"/>
    <property type="match status" value="2"/>
</dbReference>
<feature type="transmembrane region" description="Helical" evidence="17">
    <location>
        <begin position="451"/>
        <end position="471"/>
    </location>
</feature>
<feature type="transmembrane region" description="Helical" evidence="17">
    <location>
        <begin position="483"/>
        <end position="502"/>
    </location>
</feature>
<comment type="caution">
    <text evidence="19">The sequence shown here is derived from an EMBL/GenBank/DDBJ whole genome shotgun (WGS) entry which is preliminary data.</text>
</comment>
<evidence type="ECO:0000256" key="14">
    <source>
        <dbReference type="RuleBase" id="RU003946"/>
    </source>
</evidence>
<dbReference type="GO" id="GO:0004035">
    <property type="term" value="F:alkaline phosphatase activity"/>
    <property type="evidence" value="ECO:0007669"/>
    <property type="project" value="UniProtKB-EC"/>
</dbReference>
<evidence type="ECO:0000256" key="1">
    <source>
        <dbReference type="ARBA" id="ARBA00004141"/>
    </source>
</evidence>
<dbReference type="Gene3D" id="1.10.60.40">
    <property type="match status" value="1"/>
</dbReference>
<feature type="signal peptide" evidence="18">
    <location>
        <begin position="1"/>
        <end position="20"/>
    </location>
</feature>
<feature type="binding site" evidence="13">
    <location>
        <position position="1124"/>
    </location>
    <ligand>
        <name>Zn(2+)</name>
        <dbReference type="ChEBI" id="CHEBI:29105"/>
        <label>2</label>
    </ligand>
</feature>
<dbReference type="InterPro" id="IPR036259">
    <property type="entry name" value="MFS_trans_sf"/>
</dbReference>
<dbReference type="EMBL" id="LFRF01000011">
    <property type="protein sequence ID" value="KND90891.1"/>
    <property type="molecule type" value="Genomic_DNA"/>
</dbReference>
<feature type="region of interest" description="Disordered" evidence="16">
    <location>
        <begin position="617"/>
        <end position="671"/>
    </location>
</feature>
<feature type="transmembrane region" description="Helical" evidence="17">
    <location>
        <begin position="67"/>
        <end position="85"/>
    </location>
</feature>
<dbReference type="Gene3D" id="3.40.720.10">
    <property type="entry name" value="Alkaline Phosphatase, subunit A"/>
    <property type="match status" value="1"/>
</dbReference>
<keyword evidence="8 13" id="KW-0862">Zinc</keyword>
<comment type="cofactor">
    <cofactor evidence="13">
        <name>Mg(2+)</name>
        <dbReference type="ChEBI" id="CHEBI:18420"/>
    </cofactor>
    <text evidence="13">Binds 1 Mg(2+) ion.</text>
</comment>
<dbReference type="SUPFAM" id="SSF103473">
    <property type="entry name" value="MFS general substrate transporter"/>
    <property type="match status" value="2"/>
</dbReference>
<feature type="transmembrane region" description="Helical" evidence="17">
    <location>
        <begin position="546"/>
        <end position="566"/>
    </location>
</feature>
<feature type="transmembrane region" description="Helical" evidence="17">
    <location>
        <begin position="258"/>
        <end position="277"/>
    </location>
</feature>
<comment type="cofactor">
    <cofactor evidence="13">
        <name>Zn(2+)</name>
        <dbReference type="ChEBI" id="CHEBI:29105"/>
    </cofactor>
    <text evidence="13">Binds 2 Zn(2+) ions.</text>
</comment>
<evidence type="ECO:0000256" key="11">
    <source>
        <dbReference type="ARBA" id="ARBA00023136"/>
    </source>
</evidence>
<dbReference type="SUPFAM" id="SSF53649">
    <property type="entry name" value="Alkaline phosphatase-like"/>
    <property type="match status" value="1"/>
</dbReference>
<evidence type="ECO:0000256" key="15">
    <source>
        <dbReference type="RuleBase" id="RU003947"/>
    </source>
</evidence>
<evidence type="ECO:0000313" key="20">
    <source>
        <dbReference type="Proteomes" id="UP000036947"/>
    </source>
</evidence>
<keyword evidence="18" id="KW-0732">Signal</keyword>
<dbReference type="OrthoDB" id="7392499at2759"/>
<dbReference type="EC" id="3.1.3.1" evidence="3 15"/>
<evidence type="ECO:0000256" key="7">
    <source>
        <dbReference type="ARBA" id="ARBA00022801"/>
    </source>
</evidence>
<keyword evidence="5 17" id="KW-0812">Transmembrane</keyword>
<feature type="binding site" evidence="13">
    <location>
        <position position="971"/>
    </location>
    <ligand>
        <name>Zn(2+)</name>
        <dbReference type="ChEBI" id="CHEBI:29105"/>
        <label>2</label>
    </ligand>
</feature>
<dbReference type="STRING" id="1163406.A0A0L0NA09"/>
<feature type="binding site" evidence="13">
    <location>
        <position position="966"/>
    </location>
    <ligand>
        <name>Mg(2+)</name>
        <dbReference type="ChEBI" id="CHEBI:18420"/>
    </ligand>
</feature>
<feature type="active site" description="Phosphoserine intermediate" evidence="12">
    <location>
        <position position="771"/>
    </location>
</feature>
<dbReference type="FunFam" id="1.20.1250.20:FF:000013">
    <property type="entry name" value="MFS general substrate transporter"/>
    <property type="match status" value="1"/>
</dbReference>
<evidence type="ECO:0000256" key="6">
    <source>
        <dbReference type="ARBA" id="ARBA00022723"/>
    </source>
</evidence>
<dbReference type="PANTHER" id="PTHR43791">
    <property type="entry name" value="PERMEASE-RELATED"/>
    <property type="match status" value="1"/>
</dbReference>
<feature type="binding site" evidence="13">
    <location>
        <position position="723"/>
    </location>
    <ligand>
        <name>Zn(2+)</name>
        <dbReference type="ChEBI" id="CHEBI:29105"/>
        <label>2</label>
    </ligand>
</feature>
<feature type="transmembrane region" description="Helical" evidence="17">
    <location>
        <begin position="36"/>
        <end position="55"/>
    </location>
</feature>
<keyword evidence="10 17" id="KW-1133">Transmembrane helix</keyword>
<protein>
    <recommendedName>
        <fullName evidence="3 15">Alkaline phosphatase</fullName>
        <ecNumber evidence="3 15">3.1.3.1</ecNumber>
    </recommendedName>
</protein>
<dbReference type="InterPro" id="IPR017850">
    <property type="entry name" value="Alkaline_phosphatase_core_sf"/>
</dbReference>
<feature type="binding site" evidence="13">
    <location>
        <position position="723"/>
    </location>
    <ligand>
        <name>Mg(2+)</name>
        <dbReference type="ChEBI" id="CHEBI:18420"/>
    </ligand>
</feature>
<comment type="catalytic activity">
    <reaction evidence="15">
        <text>a phosphate monoester + H2O = an alcohol + phosphate</text>
        <dbReference type="Rhea" id="RHEA:15017"/>
        <dbReference type="ChEBI" id="CHEBI:15377"/>
        <dbReference type="ChEBI" id="CHEBI:30879"/>
        <dbReference type="ChEBI" id="CHEBI:43474"/>
        <dbReference type="ChEBI" id="CHEBI:67140"/>
        <dbReference type="EC" id="3.1.3.1"/>
    </reaction>
</comment>
<evidence type="ECO:0000256" key="3">
    <source>
        <dbReference type="ARBA" id="ARBA00012647"/>
    </source>
</evidence>
<keyword evidence="7 15" id="KW-0378">Hydrolase</keyword>
<evidence type="ECO:0000256" key="2">
    <source>
        <dbReference type="ARBA" id="ARBA00005984"/>
    </source>
</evidence>
<evidence type="ECO:0000256" key="18">
    <source>
        <dbReference type="SAM" id="SignalP"/>
    </source>
</evidence>
<dbReference type="GO" id="GO:0022857">
    <property type="term" value="F:transmembrane transporter activity"/>
    <property type="evidence" value="ECO:0007669"/>
    <property type="project" value="InterPro"/>
</dbReference>
<feature type="chain" id="PRO_5005544990" description="Alkaline phosphatase" evidence="18">
    <location>
        <begin position="21"/>
        <end position="1201"/>
    </location>
</feature>
<feature type="transmembrane region" description="Helical" evidence="17">
    <location>
        <begin position="679"/>
        <end position="698"/>
    </location>
</feature>
<dbReference type="GO" id="GO:0046872">
    <property type="term" value="F:metal ion binding"/>
    <property type="evidence" value="ECO:0007669"/>
    <property type="project" value="UniProtKB-KW"/>
</dbReference>
<evidence type="ECO:0000256" key="5">
    <source>
        <dbReference type="ARBA" id="ARBA00022692"/>
    </source>
</evidence>
<keyword evidence="6 13" id="KW-0479">Metal-binding</keyword>
<evidence type="ECO:0000313" key="19">
    <source>
        <dbReference type="EMBL" id="KND90891.1"/>
    </source>
</evidence>
<dbReference type="PRINTS" id="PR00113">
    <property type="entry name" value="ALKPHPHTASE"/>
</dbReference>
<evidence type="ECO:0000256" key="13">
    <source>
        <dbReference type="PIRSR" id="PIRSR601952-2"/>
    </source>
</evidence>